<name>A0A0N9ZLP0_9RHOB</name>
<gene>
    <name evidence="2" type="ORF">IMCC12053_209</name>
</gene>
<dbReference type="KEGG" id="cmar:IMCC12053_209"/>
<organism evidence="2 3">
    <name type="scientific">Celeribacter marinus</name>
    <dbReference type="NCBI Taxonomy" id="1397108"/>
    <lineage>
        <taxon>Bacteria</taxon>
        <taxon>Pseudomonadati</taxon>
        <taxon>Pseudomonadota</taxon>
        <taxon>Alphaproteobacteria</taxon>
        <taxon>Rhodobacterales</taxon>
        <taxon>Roseobacteraceae</taxon>
        <taxon>Celeribacter</taxon>
    </lineage>
</organism>
<feature type="region of interest" description="Disordered" evidence="1">
    <location>
        <begin position="1"/>
        <end position="38"/>
    </location>
</feature>
<sequence length="38" mass="4120">MMRSLGMAKTDKVRPTLETALRLGPSDTVNSSSRMPPS</sequence>
<evidence type="ECO:0000313" key="2">
    <source>
        <dbReference type="EMBL" id="ALI54159.1"/>
    </source>
</evidence>
<dbReference type="PATRIC" id="fig|1397108.4.peg.221"/>
<dbReference type="Proteomes" id="UP000064920">
    <property type="component" value="Chromosome"/>
</dbReference>
<reference evidence="2 3" key="1">
    <citation type="submission" date="2015-05" db="EMBL/GenBank/DDBJ databases">
        <authorList>
            <person name="Wang D.B."/>
            <person name="Wang M."/>
        </authorList>
    </citation>
    <scope>NUCLEOTIDE SEQUENCE [LARGE SCALE GENOMIC DNA]</scope>
    <source>
        <strain evidence="2 3">IMCC 12053</strain>
    </source>
</reference>
<protein>
    <submittedName>
        <fullName evidence="2">Uncharacterized protein</fullName>
    </submittedName>
</protein>
<accession>A0A0N9ZLP0</accession>
<feature type="compositionally biased region" description="Polar residues" evidence="1">
    <location>
        <begin position="27"/>
        <end position="38"/>
    </location>
</feature>
<keyword evidence="3" id="KW-1185">Reference proteome</keyword>
<proteinExistence type="predicted"/>
<evidence type="ECO:0000313" key="3">
    <source>
        <dbReference type="Proteomes" id="UP000064920"/>
    </source>
</evidence>
<dbReference type="EMBL" id="CP012023">
    <property type="protein sequence ID" value="ALI54159.1"/>
    <property type="molecule type" value="Genomic_DNA"/>
</dbReference>
<dbReference type="AlphaFoldDB" id="A0A0N9ZLP0"/>
<evidence type="ECO:0000256" key="1">
    <source>
        <dbReference type="SAM" id="MobiDB-lite"/>
    </source>
</evidence>